<organism evidence="3 4">
    <name type="scientific">Tenacibaculum vairaonense</name>
    <dbReference type="NCBI Taxonomy" id="3137860"/>
    <lineage>
        <taxon>Bacteria</taxon>
        <taxon>Pseudomonadati</taxon>
        <taxon>Bacteroidota</taxon>
        <taxon>Flavobacteriia</taxon>
        <taxon>Flavobacteriales</taxon>
        <taxon>Flavobacteriaceae</taxon>
        <taxon>Tenacibaculum</taxon>
    </lineage>
</organism>
<proteinExistence type="inferred from homology"/>
<evidence type="ECO:0000313" key="4">
    <source>
        <dbReference type="Proteomes" id="UP001497602"/>
    </source>
</evidence>
<sequence length="170" mass="19268">MKTVKIILGIVIALSLAFFATGIIISELNYEAEVIIEKPVEEVFTIFNDDESIKHWIPEIKSIKAVKELDGKVGSTYEIKVENQGEEITLNEKIKEFEVNKKITLFFNGGGMLKRDAYSFESKGGQTVLKLQAKCKSSSFILGCMLPFVKGKLQEQDQKYLMNFKKFAEK</sequence>
<keyword evidence="4" id="KW-1185">Reference proteome</keyword>
<gene>
    <name evidence="3" type="ORF">T190115A13A_30286</name>
</gene>
<accession>A0ABM9PNX0</accession>
<comment type="caution">
    <text evidence="3">The sequence shown here is derived from an EMBL/GenBank/DDBJ whole genome shotgun (WGS) entry which is preliminary data.</text>
</comment>
<dbReference type="Proteomes" id="UP001497602">
    <property type="component" value="Unassembled WGS sequence"/>
</dbReference>
<dbReference type="InterPro" id="IPR013538">
    <property type="entry name" value="ASHA1/2-like_C"/>
</dbReference>
<protein>
    <submittedName>
        <fullName evidence="3">Polyketide cyclase / dehydrase and lipid transport</fullName>
    </submittedName>
</protein>
<dbReference type="SUPFAM" id="SSF55961">
    <property type="entry name" value="Bet v1-like"/>
    <property type="match status" value="1"/>
</dbReference>
<evidence type="ECO:0000313" key="3">
    <source>
        <dbReference type="EMBL" id="CAL2107440.1"/>
    </source>
</evidence>
<dbReference type="EMBL" id="CAXJRC010000033">
    <property type="protein sequence ID" value="CAL2107440.1"/>
    <property type="molecule type" value="Genomic_DNA"/>
</dbReference>
<dbReference type="Pfam" id="PF08327">
    <property type="entry name" value="AHSA1"/>
    <property type="match status" value="1"/>
</dbReference>
<name>A0ABM9PNX0_9FLAO</name>
<reference evidence="3 4" key="1">
    <citation type="submission" date="2024-05" db="EMBL/GenBank/DDBJ databases">
        <authorList>
            <person name="Duchaud E."/>
        </authorList>
    </citation>
    <scope>NUCLEOTIDE SEQUENCE [LARGE SCALE GENOMIC DNA]</scope>
    <source>
        <strain evidence="3">Ena-SAMPLE-TAB-13-05-2024-13:56:06:370-140305</strain>
    </source>
</reference>
<dbReference type="InterPro" id="IPR023393">
    <property type="entry name" value="START-like_dom_sf"/>
</dbReference>
<evidence type="ECO:0000256" key="1">
    <source>
        <dbReference type="ARBA" id="ARBA00006817"/>
    </source>
</evidence>
<comment type="similarity">
    <text evidence="1">Belongs to the AHA1 family.</text>
</comment>
<dbReference type="Gene3D" id="3.30.530.20">
    <property type="match status" value="1"/>
</dbReference>
<dbReference type="RefSeq" id="WP_348704556.1">
    <property type="nucleotide sequence ID" value="NZ_CAXIYA010000022.1"/>
</dbReference>
<feature type="domain" description="Activator of Hsp90 ATPase homologue 1/2-like C-terminal" evidence="2">
    <location>
        <begin position="39"/>
        <end position="133"/>
    </location>
</feature>
<evidence type="ECO:0000259" key="2">
    <source>
        <dbReference type="Pfam" id="PF08327"/>
    </source>
</evidence>